<dbReference type="Proteomes" id="UP000484875">
    <property type="component" value="Unassembled WGS sequence"/>
</dbReference>
<name>A0A845HS86_9BURK</name>
<gene>
    <name evidence="2" type="ORF">GTP81_26535</name>
</gene>
<reference evidence="2 3" key="1">
    <citation type="submission" date="2019-12" db="EMBL/GenBank/DDBJ databases">
        <title>Novel species isolated from a subtropical stream in China.</title>
        <authorList>
            <person name="Lu H."/>
        </authorList>
    </citation>
    <scope>NUCLEOTIDE SEQUENCE [LARGE SCALE GENOMIC DNA]</scope>
    <source>
        <strain evidence="2 3">FT107W</strain>
    </source>
</reference>
<dbReference type="EMBL" id="WWCV01000070">
    <property type="protein sequence ID" value="MYN20303.1"/>
    <property type="molecule type" value="Genomic_DNA"/>
</dbReference>
<keyword evidence="1" id="KW-0732">Signal</keyword>
<proteinExistence type="predicted"/>
<evidence type="ECO:0000256" key="1">
    <source>
        <dbReference type="SAM" id="SignalP"/>
    </source>
</evidence>
<accession>A0A845HS86</accession>
<protein>
    <recommendedName>
        <fullName evidence="4">DUF4424 domain-containing protein</fullName>
    </recommendedName>
</protein>
<dbReference type="AlphaFoldDB" id="A0A845HS86"/>
<comment type="caution">
    <text evidence="2">The sequence shown here is derived from an EMBL/GenBank/DDBJ whole genome shotgun (WGS) entry which is preliminary data.</text>
</comment>
<evidence type="ECO:0000313" key="3">
    <source>
        <dbReference type="Proteomes" id="UP000484875"/>
    </source>
</evidence>
<organism evidence="2 3">
    <name type="scientific">Duganella vulcania</name>
    <dbReference type="NCBI Taxonomy" id="2692166"/>
    <lineage>
        <taxon>Bacteria</taxon>
        <taxon>Pseudomonadati</taxon>
        <taxon>Pseudomonadota</taxon>
        <taxon>Betaproteobacteria</taxon>
        <taxon>Burkholderiales</taxon>
        <taxon>Oxalobacteraceae</taxon>
        <taxon>Telluria group</taxon>
        <taxon>Duganella</taxon>
    </lineage>
</organism>
<feature type="chain" id="PRO_5032415482" description="DUF4424 domain-containing protein" evidence="1">
    <location>
        <begin position="22"/>
        <end position="297"/>
    </location>
</feature>
<dbReference type="RefSeq" id="WP_161092643.1">
    <property type="nucleotide sequence ID" value="NZ_WWCV01000070.1"/>
</dbReference>
<sequence>MKYPVLTRPALLAALIVGANAAAYEDENAVPLKLGLEAGKAVVEQIAVKLDGRDVSILTTLRNGEARASQIGWYASTPQFILLGEGEEHLDKSFSDVGATFNGRAMKPAVYRRGYFMGRDITQELFRAGLAPLPDLQADAKKLARLPMVRGLRFDQWQGYVAYSWNASIAPHASAVVEVRYRALPQFSLTELDSPAFDQAVLQHCGNPDALRSRLRQTAAEPVQVMVERYEIPLAFMLMRDVQLTISQPQSNWQRAHPAVSLVCGLANPGLTANVSGEVSNANLGLSVLVVSSLNTP</sequence>
<feature type="signal peptide" evidence="1">
    <location>
        <begin position="1"/>
        <end position="21"/>
    </location>
</feature>
<keyword evidence="3" id="KW-1185">Reference proteome</keyword>
<evidence type="ECO:0008006" key="4">
    <source>
        <dbReference type="Google" id="ProtNLM"/>
    </source>
</evidence>
<evidence type="ECO:0000313" key="2">
    <source>
        <dbReference type="EMBL" id="MYN20303.1"/>
    </source>
</evidence>